<feature type="domain" description="Histone acetyltransferase Rv0428c-like SH3" evidence="1">
    <location>
        <begin position="15"/>
        <end position="64"/>
    </location>
</feature>
<proteinExistence type="predicted"/>
<sequence>MNLPRPQDFLLNTVSGTRVVVRYRLDNGFTDALGYLLSVADGACTIRTRQSDVEIPLALVVAAKAVPPPPQRRDPRTTRE</sequence>
<comment type="caution">
    <text evidence="2">The sequence shown here is derived from an EMBL/GenBank/DDBJ whole genome shotgun (WGS) entry which is preliminary data.</text>
</comment>
<dbReference type="EMBL" id="JAUSTF010000002">
    <property type="protein sequence ID" value="MDQ0180277.1"/>
    <property type="molecule type" value="Genomic_DNA"/>
</dbReference>
<dbReference type="InterPro" id="IPR056934">
    <property type="entry name" value="SH3_Rv0428c"/>
</dbReference>
<dbReference type="RefSeq" id="WP_059387478.1">
    <property type="nucleotide sequence ID" value="NZ_JAUSRG010000001.1"/>
</dbReference>
<gene>
    <name evidence="2" type="ORF">J2S90_000010</name>
    <name evidence="3" type="ORF">J2S93_001693</name>
</gene>
<evidence type="ECO:0000313" key="4">
    <source>
        <dbReference type="Proteomes" id="UP001230951"/>
    </source>
</evidence>
<organism evidence="2 5">
    <name type="scientific">Arthrobacter bambusae</name>
    <dbReference type="NCBI Taxonomy" id="1338426"/>
    <lineage>
        <taxon>Bacteria</taxon>
        <taxon>Bacillati</taxon>
        <taxon>Actinomycetota</taxon>
        <taxon>Actinomycetes</taxon>
        <taxon>Micrococcales</taxon>
        <taxon>Micrococcaceae</taxon>
        <taxon>Arthrobacter</taxon>
    </lineage>
</organism>
<dbReference type="Pfam" id="PF24551">
    <property type="entry name" value="SH3_Rv0428c"/>
    <property type="match status" value="1"/>
</dbReference>
<keyword evidence="4" id="KW-1185">Reference proteome</keyword>
<reference evidence="2 4" key="1">
    <citation type="submission" date="2023-07" db="EMBL/GenBank/DDBJ databases">
        <title>Sorghum-associated microbial communities from plants grown in Nebraska, USA.</title>
        <authorList>
            <person name="Schachtman D."/>
        </authorList>
    </citation>
    <scope>NUCLEOTIDE SEQUENCE</scope>
    <source>
        <strain evidence="2">DS1006</strain>
        <strain evidence="3 4">DS1016</strain>
    </source>
</reference>
<dbReference type="AlphaFoldDB" id="A0AAW8DCQ3"/>
<name>A0AAW8DCQ3_9MICC</name>
<protein>
    <recommendedName>
        <fullName evidence="1">Histone acetyltransferase Rv0428c-like SH3 domain-containing protein</fullName>
    </recommendedName>
</protein>
<evidence type="ECO:0000313" key="5">
    <source>
        <dbReference type="Proteomes" id="UP001242995"/>
    </source>
</evidence>
<evidence type="ECO:0000313" key="3">
    <source>
        <dbReference type="EMBL" id="MDQ0180277.1"/>
    </source>
</evidence>
<accession>A0AAW8DCQ3</accession>
<evidence type="ECO:0000313" key="2">
    <source>
        <dbReference type="EMBL" id="MDP9903070.1"/>
    </source>
</evidence>
<evidence type="ECO:0000259" key="1">
    <source>
        <dbReference type="Pfam" id="PF24551"/>
    </source>
</evidence>
<dbReference type="EMBL" id="JAUSRG010000001">
    <property type="protein sequence ID" value="MDP9903070.1"/>
    <property type="molecule type" value="Genomic_DNA"/>
</dbReference>
<dbReference type="Proteomes" id="UP001242995">
    <property type="component" value="Unassembled WGS sequence"/>
</dbReference>
<dbReference type="Proteomes" id="UP001230951">
    <property type="component" value="Unassembled WGS sequence"/>
</dbReference>